<dbReference type="Proteomes" id="UP000606974">
    <property type="component" value="Unassembled WGS sequence"/>
</dbReference>
<gene>
    <name evidence="6" type="ORF">GJ744_003274</name>
</gene>
<evidence type="ECO:0000256" key="1">
    <source>
        <dbReference type="ARBA" id="ARBA00001933"/>
    </source>
</evidence>
<keyword evidence="3" id="KW-0032">Aminotransferase</keyword>
<keyword evidence="5" id="KW-0663">Pyridoxal phosphate</keyword>
<protein>
    <submittedName>
        <fullName evidence="6">Uncharacterized protein</fullName>
    </submittedName>
</protein>
<evidence type="ECO:0000313" key="7">
    <source>
        <dbReference type="Proteomes" id="UP000606974"/>
    </source>
</evidence>
<dbReference type="GO" id="GO:1901605">
    <property type="term" value="P:alpha-amino acid metabolic process"/>
    <property type="evidence" value="ECO:0007669"/>
    <property type="project" value="TreeGrafter"/>
</dbReference>
<keyword evidence="7" id="KW-1185">Reference proteome</keyword>
<proteinExistence type="inferred from homology"/>
<dbReference type="EMBL" id="JAACFV010000162">
    <property type="protein sequence ID" value="KAF7503782.1"/>
    <property type="molecule type" value="Genomic_DNA"/>
</dbReference>
<organism evidence="6 7">
    <name type="scientific">Endocarpon pusillum</name>
    <dbReference type="NCBI Taxonomy" id="364733"/>
    <lineage>
        <taxon>Eukaryota</taxon>
        <taxon>Fungi</taxon>
        <taxon>Dikarya</taxon>
        <taxon>Ascomycota</taxon>
        <taxon>Pezizomycotina</taxon>
        <taxon>Eurotiomycetes</taxon>
        <taxon>Chaetothyriomycetidae</taxon>
        <taxon>Verrucariales</taxon>
        <taxon>Verrucariaceae</taxon>
        <taxon>Endocarpon</taxon>
    </lineage>
</organism>
<reference evidence="6" key="1">
    <citation type="submission" date="2020-02" db="EMBL/GenBank/DDBJ databases">
        <authorList>
            <person name="Palmer J.M."/>
        </authorList>
    </citation>
    <scope>NUCLEOTIDE SEQUENCE</scope>
    <source>
        <strain evidence="6">EPUS1.4</strain>
        <tissue evidence="6">Thallus</tissue>
    </source>
</reference>
<evidence type="ECO:0000256" key="3">
    <source>
        <dbReference type="ARBA" id="ARBA00022576"/>
    </source>
</evidence>
<dbReference type="InterPro" id="IPR015421">
    <property type="entry name" value="PyrdxlP-dep_Trfase_major"/>
</dbReference>
<dbReference type="GO" id="GO:0008483">
    <property type="term" value="F:transaminase activity"/>
    <property type="evidence" value="ECO:0007669"/>
    <property type="project" value="UniProtKB-KW"/>
</dbReference>
<dbReference type="OrthoDB" id="691673at2759"/>
<accession>A0A8H7AAW4</accession>
<dbReference type="AlphaFoldDB" id="A0A8H7AAW4"/>
<keyword evidence="4" id="KW-0808">Transferase</keyword>
<evidence type="ECO:0000256" key="5">
    <source>
        <dbReference type="ARBA" id="ARBA00022898"/>
    </source>
</evidence>
<comment type="cofactor">
    <cofactor evidence="1">
        <name>pyridoxal 5'-phosphate</name>
        <dbReference type="ChEBI" id="CHEBI:597326"/>
    </cofactor>
</comment>
<name>A0A8H7AAW4_9EURO</name>
<comment type="caution">
    <text evidence="6">The sequence shown here is derived from an EMBL/GenBank/DDBJ whole genome shotgun (WGS) entry which is preliminary data.</text>
</comment>
<sequence>MPTDDRPSQQPVFSIDTLEASVALPNRWKPTPNDPIGPPNDSLTKLKLSEDVSASRILVPHQSSASNILCKIDLDSALQYGTAQGYSPLYSFVRQFARENLHPNVPYKDGVEVVLTNGSTDGFSKSMEAFSNIWDAEKD</sequence>
<evidence type="ECO:0000256" key="4">
    <source>
        <dbReference type="ARBA" id="ARBA00022679"/>
    </source>
</evidence>
<dbReference type="PANTHER" id="PTHR42790:SF1">
    <property type="entry name" value="AROMATIC AMINO ACID AMINOTRANSFERASE, HYPOTHETICAL (EUROFUNG)"/>
    <property type="match status" value="1"/>
</dbReference>
<dbReference type="InterPro" id="IPR050859">
    <property type="entry name" value="Class-I_PLP-dep_aminotransf"/>
</dbReference>
<evidence type="ECO:0000256" key="2">
    <source>
        <dbReference type="ARBA" id="ARBA00007441"/>
    </source>
</evidence>
<comment type="similarity">
    <text evidence="2">Belongs to the class-I pyridoxal-phosphate-dependent aminotransferase family.</text>
</comment>
<dbReference type="Gene3D" id="3.40.640.10">
    <property type="entry name" value="Type I PLP-dependent aspartate aminotransferase-like (Major domain)"/>
    <property type="match status" value="1"/>
</dbReference>
<evidence type="ECO:0000313" key="6">
    <source>
        <dbReference type="EMBL" id="KAF7503782.1"/>
    </source>
</evidence>
<dbReference type="PANTHER" id="PTHR42790">
    <property type="entry name" value="AMINOTRANSFERASE"/>
    <property type="match status" value="1"/>
</dbReference>